<sequence>MCDSRKYLKKTNHPIQSGVSSHSLSGVSEIKRSSVLSGICTAVIGLKEPHHEADRGVTLCPPSGNSQERIYFHHLDTGECIRGKRTASEFDLLPLTFL</sequence>
<reference evidence="1" key="2">
    <citation type="submission" date="2020-06" db="EMBL/GenBank/DDBJ databases">
        <authorList>
            <person name="Sheffer M."/>
        </authorList>
    </citation>
    <scope>NUCLEOTIDE SEQUENCE</scope>
</reference>
<reference evidence="1" key="1">
    <citation type="journal article" date="2020" name="bioRxiv">
        <title>Chromosome-level reference genome of the European wasp spider Argiope bruennichi: a resource for studies on range expansion and evolutionary adaptation.</title>
        <authorList>
            <person name="Sheffer M.M."/>
            <person name="Hoppe A."/>
            <person name="Krehenwinkel H."/>
            <person name="Uhl G."/>
            <person name="Kuss A.W."/>
            <person name="Jensen L."/>
            <person name="Jensen C."/>
            <person name="Gillespie R.G."/>
            <person name="Hoff K.J."/>
            <person name="Prost S."/>
        </authorList>
    </citation>
    <scope>NUCLEOTIDE SEQUENCE</scope>
</reference>
<dbReference type="EMBL" id="JABXBU010002227">
    <property type="protein sequence ID" value="KAF8774383.1"/>
    <property type="molecule type" value="Genomic_DNA"/>
</dbReference>
<evidence type="ECO:0000313" key="2">
    <source>
        <dbReference type="Proteomes" id="UP000807504"/>
    </source>
</evidence>
<name>A0A8T0EK14_ARGBR</name>
<evidence type="ECO:0000313" key="1">
    <source>
        <dbReference type="EMBL" id="KAF8774383.1"/>
    </source>
</evidence>
<gene>
    <name evidence="1" type="ORF">HNY73_016937</name>
</gene>
<proteinExistence type="predicted"/>
<keyword evidence="2" id="KW-1185">Reference proteome</keyword>
<accession>A0A8T0EK14</accession>
<protein>
    <submittedName>
        <fullName evidence="1">Uncharacterized protein</fullName>
    </submittedName>
</protein>
<dbReference type="AlphaFoldDB" id="A0A8T0EK14"/>
<organism evidence="1 2">
    <name type="scientific">Argiope bruennichi</name>
    <name type="common">Wasp spider</name>
    <name type="synonym">Aranea bruennichi</name>
    <dbReference type="NCBI Taxonomy" id="94029"/>
    <lineage>
        <taxon>Eukaryota</taxon>
        <taxon>Metazoa</taxon>
        <taxon>Ecdysozoa</taxon>
        <taxon>Arthropoda</taxon>
        <taxon>Chelicerata</taxon>
        <taxon>Arachnida</taxon>
        <taxon>Araneae</taxon>
        <taxon>Araneomorphae</taxon>
        <taxon>Entelegynae</taxon>
        <taxon>Araneoidea</taxon>
        <taxon>Araneidae</taxon>
        <taxon>Argiope</taxon>
    </lineage>
</organism>
<comment type="caution">
    <text evidence="1">The sequence shown here is derived from an EMBL/GenBank/DDBJ whole genome shotgun (WGS) entry which is preliminary data.</text>
</comment>
<dbReference type="Proteomes" id="UP000807504">
    <property type="component" value="Unassembled WGS sequence"/>
</dbReference>